<comment type="caution">
    <text evidence="4">The sequence shown here is derived from an EMBL/GenBank/DDBJ whole genome shotgun (WGS) entry which is preliminary data.</text>
</comment>
<evidence type="ECO:0000256" key="1">
    <source>
        <dbReference type="ARBA" id="ARBA00022723"/>
    </source>
</evidence>
<evidence type="ECO:0000313" key="5">
    <source>
        <dbReference type="EMBL" id="KAK8860708.1"/>
    </source>
</evidence>
<dbReference type="Proteomes" id="UP001470230">
    <property type="component" value="Unassembled WGS sequence"/>
</dbReference>
<dbReference type="CDD" id="cd00030">
    <property type="entry name" value="C2"/>
    <property type="match status" value="1"/>
</dbReference>
<dbReference type="EMBL" id="JAPFFF010000018">
    <property type="protein sequence ID" value="KAK8860708.1"/>
    <property type="molecule type" value="Genomic_DNA"/>
</dbReference>
<keyword evidence="2" id="KW-0106">Calcium</keyword>
<evidence type="ECO:0000259" key="3">
    <source>
        <dbReference type="PROSITE" id="PS50004"/>
    </source>
</evidence>
<name>A0ABR2GN26_9EUKA</name>
<dbReference type="Gene3D" id="2.60.40.150">
    <property type="entry name" value="C2 domain"/>
    <property type="match status" value="1"/>
</dbReference>
<dbReference type="SUPFAM" id="SSF49562">
    <property type="entry name" value="C2 domain (Calcium/lipid-binding domain, CaLB)"/>
    <property type="match status" value="1"/>
</dbReference>
<keyword evidence="6" id="KW-1185">Reference proteome</keyword>
<evidence type="ECO:0000256" key="2">
    <source>
        <dbReference type="ARBA" id="ARBA00022837"/>
    </source>
</evidence>
<dbReference type="InterPro" id="IPR000008">
    <property type="entry name" value="C2_dom"/>
</dbReference>
<keyword evidence="1" id="KW-0479">Metal-binding</keyword>
<gene>
    <name evidence="5" type="ORF">M9Y10_012373</name>
    <name evidence="4" type="ORF">M9Y10_018096</name>
</gene>
<dbReference type="SMART" id="SM00239">
    <property type="entry name" value="C2"/>
    <property type="match status" value="1"/>
</dbReference>
<proteinExistence type="predicted"/>
<protein>
    <submittedName>
        <fullName evidence="4">Protein Aster-C</fullName>
    </submittedName>
</protein>
<dbReference type="InterPro" id="IPR035892">
    <property type="entry name" value="C2_domain_sf"/>
</dbReference>
<dbReference type="PANTHER" id="PTHR45911">
    <property type="entry name" value="C2 DOMAIN-CONTAINING PROTEIN"/>
    <property type="match status" value="1"/>
</dbReference>
<evidence type="ECO:0000313" key="4">
    <source>
        <dbReference type="EMBL" id="KAK8835086.1"/>
    </source>
</evidence>
<dbReference type="PROSITE" id="PS50004">
    <property type="entry name" value="C2"/>
    <property type="match status" value="1"/>
</dbReference>
<sequence>MLLHVKVAKATHVPTTDLISKSDPFVVLIPSFSKTRVQTRWIKDNDCPDFDEDFTFVVKNEEEDYIIFQIFDHDELGSHDLLADLKVYVRDFIEGEVKTKIYEMEPAAGINQTPNLVLQIQLAVRGRPKFVPYKIIQSNNQITTP</sequence>
<accession>A0ABR2GN26</accession>
<dbReference type="Pfam" id="PF00168">
    <property type="entry name" value="C2"/>
    <property type="match status" value="1"/>
</dbReference>
<feature type="domain" description="C2" evidence="3">
    <location>
        <begin position="1"/>
        <end position="102"/>
    </location>
</feature>
<dbReference type="PANTHER" id="PTHR45911:SF4">
    <property type="entry name" value="MULTIPLE C2 AND TRANSMEMBRANE DOMAIN-CONTAINING PROTEIN"/>
    <property type="match status" value="1"/>
</dbReference>
<evidence type="ECO:0000313" key="6">
    <source>
        <dbReference type="Proteomes" id="UP001470230"/>
    </source>
</evidence>
<organism evidence="4 6">
    <name type="scientific">Tritrichomonas musculus</name>
    <dbReference type="NCBI Taxonomy" id="1915356"/>
    <lineage>
        <taxon>Eukaryota</taxon>
        <taxon>Metamonada</taxon>
        <taxon>Parabasalia</taxon>
        <taxon>Tritrichomonadida</taxon>
        <taxon>Tritrichomonadidae</taxon>
        <taxon>Tritrichomonas</taxon>
    </lineage>
</organism>
<dbReference type="EMBL" id="JAPFFF010000237">
    <property type="protein sequence ID" value="KAK8835086.1"/>
    <property type="molecule type" value="Genomic_DNA"/>
</dbReference>
<reference evidence="4 6" key="1">
    <citation type="submission" date="2024-04" db="EMBL/GenBank/DDBJ databases">
        <title>Tritrichomonas musculus Genome.</title>
        <authorList>
            <person name="Alves-Ferreira E."/>
            <person name="Grigg M."/>
            <person name="Lorenzi H."/>
            <person name="Galac M."/>
        </authorList>
    </citation>
    <scope>NUCLEOTIDE SEQUENCE [LARGE SCALE GENOMIC DNA]</scope>
    <source>
        <strain evidence="4 6">EAF2021</strain>
    </source>
</reference>